<dbReference type="EMBL" id="WAAR01000066">
    <property type="protein sequence ID" value="KAB1111972.1"/>
    <property type="molecule type" value="Genomic_DNA"/>
</dbReference>
<proteinExistence type="predicted"/>
<organism evidence="1 2">
    <name type="scientific">Micromonospora aurantiaca</name>
    <name type="common">nom. illeg.</name>
    <dbReference type="NCBI Taxonomy" id="47850"/>
    <lineage>
        <taxon>Bacteria</taxon>
        <taxon>Bacillati</taxon>
        <taxon>Actinomycetota</taxon>
        <taxon>Actinomycetes</taxon>
        <taxon>Micromonosporales</taxon>
        <taxon>Micromonosporaceae</taxon>
        <taxon>Micromonospora</taxon>
    </lineage>
</organism>
<evidence type="ECO:0000313" key="1">
    <source>
        <dbReference type="EMBL" id="KAB1111972.1"/>
    </source>
</evidence>
<dbReference type="RefSeq" id="WP_151013319.1">
    <property type="nucleotide sequence ID" value="NZ_CBDRJA010000012.1"/>
</dbReference>
<dbReference type="Proteomes" id="UP000471364">
    <property type="component" value="Unassembled WGS sequence"/>
</dbReference>
<protein>
    <submittedName>
        <fullName evidence="1">DUF4185 domain-containing protein</fullName>
    </submittedName>
</protein>
<gene>
    <name evidence="1" type="ORF">F6X54_15975</name>
</gene>
<name>A0ABQ6UFM0_9ACTN</name>
<evidence type="ECO:0000313" key="2">
    <source>
        <dbReference type="Proteomes" id="UP000471364"/>
    </source>
</evidence>
<keyword evidence="2" id="KW-1185">Reference proteome</keyword>
<reference evidence="1 2" key="1">
    <citation type="submission" date="2019-09" db="EMBL/GenBank/DDBJ databases">
        <title>High taxonomic diversity of Micromonospora strains isolated from Medicago sativa nodules in different geographical locations.</title>
        <authorList>
            <person name="Martinez-Hidalgo P."/>
            <person name="Flores-Felix J.D."/>
            <person name="Velazquez E."/>
            <person name="Brau L."/>
            <person name="Trujillo M.E."/>
            <person name="Martinez-Molina E."/>
        </authorList>
    </citation>
    <scope>NUCLEOTIDE SEQUENCE [LARGE SCALE GENOMIC DNA]</scope>
    <source>
        <strain evidence="1 2">ALFB5</strain>
    </source>
</reference>
<sequence length="352" mass="38165">MTHVASADGFTAMFAAKQDQDWSGGDQATSVSAGGHVYWLFGDSMLSVGETAAGAYPAGTVMVSNRILRQHGGDQLVNPVTAGDAVPDPATRDHQTQERYWPQAGFVANDRMYVLAQRVRNNPDGQGFTFAGVEMFRYRMAADGVLTLEAVLATPSTGVTGRRGVPATVQWAGDAIVRDGYVYVYGYTEADGNAFVLHYTYVARVPVDQVELPSAWRFYAASTGQWVSKVSAWDTDPANQHDAILPTQVSSVRVIGGRIVLAHKPWNGFGSTVFAEVSTSPVGPWTQHPLFESPAGVWHGREYVTYCPQLHPEQHLPSGKTLVSVAWNGKALADTMADADLYKPRFVEVVLP</sequence>
<comment type="caution">
    <text evidence="1">The sequence shown here is derived from an EMBL/GenBank/DDBJ whole genome shotgun (WGS) entry which is preliminary data.</text>
</comment>
<accession>A0ABQ6UFM0</accession>